<dbReference type="Proteomes" id="UP001248067">
    <property type="component" value="Unassembled WGS sequence"/>
</dbReference>
<keyword evidence="9" id="KW-1185">Reference proteome</keyword>
<accession>A0A132EM76</accession>
<comment type="caution">
    <text evidence="6">The sequence shown here is derived from an EMBL/GenBank/DDBJ whole genome shotgun (WGS) entry which is preliminary data.</text>
</comment>
<protein>
    <submittedName>
        <fullName evidence="7">HTH-type transcriptional regulator PerR</fullName>
    </submittedName>
    <submittedName>
        <fullName evidence="6">LysR family transcriptional regulator</fullName>
    </submittedName>
</protein>
<dbReference type="SUPFAM" id="SSF53850">
    <property type="entry name" value="Periplasmic binding protein-like II"/>
    <property type="match status" value="1"/>
</dbReference>
<keyword evidence="3" id="KW-0238">DNA-binding</keyword>
<keyword evidence="4" id="KW-0804">Transcription</keyword>
<evidence type="ECO:0000256" key="3">
    <source>
        <dbReference type="ARBA" id="ARBA00023125"/>
    </source>
</evidence>
<organism evidence="6 8">
    <name type="scientific">Burkholderia pseudomultivorans</name>
    <dbReference type="NCBI Taxonomy" id="1207504"/>
    <lineage>
        <taxon>Bacteria</taxon>
        <taxon>Pseudomonadati</taxon>
        <taxon>Pseudomonadota</taxon>
        <taxon>Betaproteobacteria</taxon>
        <taxon>Burkholderiales</taxon>
        <taxon>Burkholderiaceae</taxon>
        <taxon>Burkholderia</taxon>
        <taxon>Burkholderia cepacia complex</taxon>
    </lineage>
</organism>
<evidence type="ECO:0000259" key="5">
    <source>
        <dbReference type="PROSITE" id="PS50931"/>
    </source>
</evidence>
<evidence type="ECO:0000256" key="2">
    <source>
        <dbReference type="ARBA" id="ARBA00023015"/>
    </source>
</evidence>
<dbReference type="EMBL" id="VJSY01000054">
    <property type="protein sequence ID" value="MDR8757124.1"/>
    <property type="molecule type" value="Genomic_DNA"/>
</dbReference>
<dbReference type="InterPro" id="IPR058163">
    <property type="entry name" value="LysR-type_TF_proteobact-type"/>
</dbReference>
<evidence type="ECO:0000313" key="6">
    <source>
        <dbReference type="EMBL" id="KWF36140.1"/>
    </source>
</evidence>
<comment type="similarity">
    <text evidence="1">Belongs to the LysR transcriptional regulatory family.</text>
</comment>
<evidence type="ECO:0000313" key="9">
    <source>
        <dbReference type="Proteomes" id="UP001248067"/>
    </source>
</evidence>
<dbReference type="Gene3D" id="1.10.10.10">
    <property type="entry name" value="Winged helix-like DNA-binding domain superfamily/Winged helix DNA-binding domain"/>
    <property type="match status" value="1"/>
</dbReference>
<evidence type="ECO:0000313" key="7">
    <source>
        <dbReference type="EMBL" id="MDR8757124.1"/>
    </source>
</evidence>
<dbReference type="OrthoDB" id="8591238at2"/>
<dbReference type="RefSeq" id="WP_059601709.1">
    <property type="nucleotide sequence ID" value="NZ_CADFDQ010000010.1"/>
</dbReference>
<keyword evidence="2" id="KW-0805">Transcription regulation</keyword>
<reference evidence="6 8" key="1">
    <citation type="submission" date="2015-11" db="EMBL/GenBank/DDBJ databases">
        <title>Expanding the genomic diversity of Burkholderia species for the development of highly accurate diagnostics.</title>
        <authorList>
            <person name="Sahl J."/>
            <person name="Keim P."/>
            <person name="Wagner D."/>
        </authorList>
    </citation>
    <scope>NUCLEOTIDE SEQUENCE [LARGE SCALE GENOMIC DNA]</scope>
    <source>
        <strain evidence="6 8">MSMB368WGS</strain>
    </source>
</reference>
<dbReference type="InterPro" id="IPR000847">
    <property type="entry name" value="LysR_HTH_N"/>
</dbReference>
<name>A0A132EM76_9BURK</name>
<evidence type="ECO:0000256" key="4">
    <source>
        <dbReference type="ARBA" id="ARBA00023163"/>
    </source>
</evidence>
<dbReference type="Proteomes" id="UP000062912">
    <property type="component" value="Unassembled WGS sequence"/>
</dbReference>
<dbReference type="PROSITE" id="PS50931">
    <property type="entry name" value="HTH_LYSR"/>
    <property type="match status" value="1"/>
</dbReference>
<reference evidence="7 9" key="2">
    <citation type="submission" date="2019-06" db="EMBL/GenBank/DDBJ databases">
        <title>Evolution of Burkholderia multivorans in the lungs of Cystic Fibrosis patients.</title>
        <authorList>
            <person name="Moreira L.M."/>
        </authorList>
    </citation>
    <scope>NUCLEOTIDE SEQUENCE [LARGE SCALE GENOMIC DNA]</scope>
    <source>
        <strain evidence="7 9">VC13239</strain>
    </source>
</reference>
<dbReference type="GO" id="GO:0043565">
    <property type="term" value="F:sequence-specific DNA binding"/>
    <property type="evidence" value="ECO:0007669"/>
    <property type="project" value="TreeGrafter"/>
</dbReference>
<dbReference type="PANTHER" id="PTHR30537:SF58">
    <property type="entry name" value="HTH-TYPE TRANSCRIPTIONAL REGULATOR PERR"/>
    <property type="match status" value="1"/>
</dbReference>
<dbReference type="CDD" id="cd08432">
    <property type="entry name" value="PBP2_GcdR_TrpI_HvrB_AmpR_like"/>
    <property type="match status" value="1"/>
</dbReference>
<proteinExistence type="inferred from homology"/>
<dbReference type="PANTHER" id="PTHR30537">
    <property type="entry name" value="HTH-TYPE TRANSCRIPTIONAL REGULATOR"/>
    <property type="match status" value="1"/>
</dbReference>
<dbReference type="Gene3D" id="3.40.190.10">
    <property type="entry name" value="Periplasmic binding protein-like II"/>
    <property type="match status" value="2"/>
</dbReference>
<dbReference type="SUPFAM" id="SSF46785">
    <property type="entry name" value="Winged helix' DNA-binding domain"/>
    <property type="match status" value="1"/>
</dbReference>
<dbReference type="FunFam" id="1.10.10.10:FF:000001">
    <property type="entry name" value="LysR family transcriptional regulator"/>
    <property type="match status" value="1"/>
</dbReference>
<dbReference type="PRINTS" id="PR00039">
    <property type="entry name" value="HTHLYSR"/>
</dbReference>
<dbReference type="Pfam" id="PF00126">
    <property type="entry name" value="HTH_1"/>
    <property type="match status" value="1"/>
</dbReference>
<dbReference type="AlphaFoldDB" id="A0A132EM76"/>
<dbReference type="InterPro" id="IPR036390">
    <property type="entry name" value="WH_DNA-bd_sf"/>
</dbReference>
<gene>
    <name evidence="7" type="primary">perR</name>
    <name evidence="7" type="ORF">FEQ00_05569</name>
    <name evidence="6" type="ORF">WT56_07645</name>
</gene>
<evidence type="ECO:0000256" key="1">
    <source>
        <dbReference type="ARBA" id="ARBA00009437"/>
    </source>
</evidence>
<dbReference type="InterPro" id="IPR036388">
    <property type="entry name" value="WH-like_DNA-bd_sf"/>
</dbReference>
<dbReference type="EMBL" id="LPJR01000006">
    <property type="protein sequence ID" value="KWF36140.1"/>
    <property type="molecule type" value="Genomic_DNA"/>
</dbReference>
<dbReference type="GO" id="GO:0006351">
    <property type="term" value="P:DNA-templated transcription"/>
    <property type="evidence" value="ECO:0007669"/>
    <property type="project" value="TreeGrafter"/>
</dbReference>
<evidence type="ECO:0000313" key="8">
    <source>
        <dbReference type="Proteomes" id="UP000062912"/>
    </source>
</evidence>
<feature type="domain" description="HTH lysR-type" evidence="5">
    <location>
        <begin position="7"/>
        <end position="64"/>
    </location>
</feature>
<dbReference type="InterPro" id="IPR005119">
    <property type="entry name" value="LysR_subst-bd"/>
</dbReference>
<sequence>MNAFRKVPLSYIRVFEAAGRMLSFADAARELSLSPSAVSHSVRKLEDSLGHRLFQRSTREVRLTREGAMLMEHIQRGMDEMQRGFALLASDARTPLRLHTAPSFATQWLLPRLAGFVRNHPDIDLRFSASTDYARFDDDFDLDIVYGEPKPSPHEKIPLALEGLAPLCTPALAERIRKPEDLYRVPLIQCEVQMYQWKGWFEANALPPPTHYGLRFDRSSMAIAAAVDGLGVVLESTLLSERELQRGELVRPLAGSTKEVEYVGHYLVHPRTAHRHDAFETFKAWLLNALGIVDRS</sequence>
<dbReference type="GO" id="GO:0003700">
    <property type="term" value="F:DNA-binding transcription factor activity"/>
    <property type="evidence" value="ECO:0007669"/>
    <property type="project" value="InterPro"/>
</dbReference>
<dbReference type="Pfam" id="PF03466">
    <property type="entry name" value="LysR_substrate"/>
    <property type="match status" value="1"/>
</dbReference>